<evidence type="ECO:0008006" key="10">
    <source>
        <dbReference type="Google" id="ProtNLM"/>
    </source>
</evidence>
<dbReference type="Pfam" id="PF01758">
    <property type="entry name" value="SBF"/>
    <property type="match status" value="1"/>
</dbReference>
<feature type="transmembrane region" description="Helical" evidence="7">
    <location>
        <begin position="24"/>
        <end position="45"/>
    </location>
</feature>
<dbReference type="PANTHER" id="PTHR10361">
    <property type="entry name" value="SODIUM-BILE ACID COTRANSPORTER"/>
    <property type="match status" value="1"/>
</dbReference>
<evidence type="ECO:0000313" key="8">
    <source>
        <dbReference type="EMBL" id="KAK2827713.1"/>
    </source>
</evidence>
<gene>
    <name evidence="8" type="ORF">Q7C36_018639</name>
</gene>
<feature type="transmembrane region" description="Helical" evidence="7">
    <location>
        <begin position="276"/>
        <end position="301"/>
    </location>
</feature>
<feature type="transmembrane region" description="Helical" evidence="7">
    <location>
        <begin position="87"/>
        <end position="109"/>
    </location>
</feature>
<evidence type="ECO:0000256" key="1">
    <source>
        <dbReference type="ARBA" id="ARBA00004141"/>
    </source>
</evidence>
<protein>
    <recommendedName>
        <fullName evidence="10">Solute carrier family 10 member 6</fullName>
    </recommendedName>
</protein>
<dbReference type="AlphaFoldDB" id="A0AA88SB07"/>
<dbReference type="InterPro" id="IPR004710">
    <property type="entry name" value="Bilac:Na_transpt"/>
</dbReference>
<sequence length="441" mass="48743">MWNNSSETNTTSLAGSHSVNQQSLSVTLAVMLGLVIFSLGCSVELSKIWLNLKRPWGLLTGLLCQLGMMPLISYLLALAFSVQPVQAVAVIVVGSCPGGTISNIITYWLDGDMNLSITMTVVSTLLGLGTMPLNLYIYSHTWVSAGRMDVPFLNIGLACISLVVPVSCGLLVNYKWPKVARILLKVGSIFGGLVMLVVGIASILLYDSLWNTDISLLVIGGIFPLIGYIVGFIISFILRQPWNRCRAIAMETGAQNMQICGTVLQLFFRPHQLSQIITLPIMYSCFQLLTGLLLIITYQIYKRTACKNYFMTSEEQNQPEEPGPKGEINTAFENDTFCEPQRNTEEHHVTRLVLCGPASDNKSPGRQIRERRVRLTRNNKEVIAVLSCYRQHEDGTRGMRTSAAASERESALCGWLRLGEKNKRPLMGLALEISAGPHTRR</sequence>
<dbReference type="Gene3D" id="1.20.1530.20">
    <property type="match status" value="1"/>
</dbReference>
<dbReference type="InterPro" id="IPR038770">
    <property type="entry name" value="Na+/solute_symporter_sf"/>
</dbReference>
<dbReference type="InterPro" id="IPR002657">
    <property type="entry name" value="BilAc:Na_symport/Acr3"/>
</dbReference>
<comment type="similarity">
    <text evidence="2">Belongs to the bile acid:sodium symporter (BASS) (TC 2.A.28) family.</text>
</comment>
<evidence type="ECO:0000256" key="5">
    <source>
        <dbReference type="ARBA" id="ARBA00022989"/>
    </source>
</evidence>
<dbReference type="PANTHER" id="PTHR10361:SF55">
    <property type="entry name" value="SODIUM-DEPENDENT ORGANIC ANION TRANSPORTER"/>
    <property type="match status" value="1"/>
</dbReference>
<keyword evidence="6 7" id="KW-0472">Membrane</keyword>
<reference evidence="8" key="1">
    <citation type="submission" date="2023-08" db="EMBL/GenBank/DDBJ databases">
        <title>Pelteobagrus vachellii genome.</title>
        <authorList>
            <person name="Liu H."/>
        </authorList>
    </citation>
    <scope>NUCLEOTIDE SEQUENCE</scope>
    <source>
        <strain evidence="8">PRFRI_2022a</strain>
        <tissue evidence="8">Muscle</tissue>
    </source>
</reference>
<evidence type="ECO:0000256" key="3">
    <source>
        <dbReference type="ARBA" id="ARBA00022692"/>
    </source>
</evidence>
<feature type="transmembrane region" description="Helical" evidence="7">
    <location>
        <begin position="218"/>
        <end position="238"/>
    </location>
</feature>
<dbReference type="EMBL" id="JAVHJS010000019">
    <property type="protein sequence ID" value="KAK2827713.1"/>
    <property type="molecule type" value="Genomic_DNA"/>
</dbReference>
<keyword evidence="5 7" id="KW-1133">Transmembrane helix</keyword>
<feature type="transmembrane region" description="Helical" evidence="7">
    <location>
        <begin position="186"/>
        <end position="206"/>
    </location>
</feature>
<evidence type="ECO:0000313" key="9">
    <source>
        <dbReference type="Proteomes" id="UP001187315"/>
    </source>
</evidence>
<evidence type="ECO:0000256" key="4">
    <source>
        <dbReference type="ARBA" id="ARBA00022847"/>
    </source>
</evidence>
<dbReference type="Proteomes" id="UP001187315">
    <property type="component" value="Unassembled WGS sequence"/>
</dbReference>
<organism evidence="8 9">
    <name type="scientific">Tachysurus vachellii</name>
    <name type="common">Darkbarbel catfish</name>
    <name type="synonym">Pelteobagrus vachellii</name>
    <dbReference type="NCBI Taxonomy" id="175792"/>
    <lineage>
        <taxon>Eukaryota</taxon>
        <taxon>Metazoa</taxon>
        <taxon>Chordata</taxon>
        <taxon>Craniata</taxon>
        <taxon>Vertebrata</taxon>
        <taxon>Euteleostomi</taxon>
        <taxon>Actinopterygii</taxon>
        <taxon>Neopterygii</taxon>
        <taxon>Teleostei</taxon>
        <taxon>Ostariophysi</taxon>
        <taxon>Siluriformes</taxon>
        <taxon>Bagridae</taxon>
        <taxon>Tachysurus</taxon>
    </lineage>
</organism>
<evidence type="ECO:0000256" key="6">
    <source>
        <dbReference type="ARBA" id="ARBA00023136"/>
    </source>
</evidence>
<feature type="transmembrane region" description="Helical" evidence="7">
    <location>
        <begin position="116"/>
        <end position="138"/>
    </location>
</feature>
<dbReference type="GO" id="GO:0016020">
    <property type="term" value="C:membrane"/>
    <property type="evidence" value="ECO:0007669"/>
    <property type="project" value="UniProtKB-SubCell"/>
</dbReference>
<evidence type="ECO:0000256" key="7">
    <source>
        <dbReference type="SAM" id="Phobius"/>
    </source>
</evidence>
<name>A0AA88SB07_TACVA</name>
<feature type="transmembrane region" description="Helical" evidence="7">
    <location>
        <begin position="57"/>
        <end position="81"/>
    </location>
</feature>
<proteinExistence type="inferred from homology"/>
<comment type="caution">
    <text evidence="8">The sequence shown here is derived from an EMBL/GenBank/DDBJ whole genome shotgun (WGS) entry which is preliminary data.</text>
</comment>
<keyword evidence="9" id="KW-1185">Reference proteome</keyword>
<comment type="subcellular location">
    <subcellularLocation>
        <location evidence="1">Membrane</location>
        <topology evidence="1">Multi-pass membrane protein</topology>
    </subcellularLocation>
</comment>
<dbReference type="GO" id="GO:0008508">
    <property type="term" value="F:bile acid:sodium symporter activity"/>
    <property type="evidence" value="ECO:0007669"/>
    <property type="project" value="TreeGrafter"/>
</dbReference>
<feature type="transmembrane region" description="Helical" evidence="7">
    <location>
        <begin position="150"/>
        <end position="174"/>
    </location>
</feature>
<keyword evidence="3 7" id="KW-0812">Transmembrane</keyword>
<accession>A0AA88SB07</accession>
<evidence type="ECO:0000256" key="2">
    <source>
        <dbReference type="ARBA" id="ARBA00006528"/>
    </source>
</evidence>
<keyword evidence="4" id="KW-0813">Transport</keyword>
<keyword evidence="4" id="KW-0769">Symport</keyword>